<gene>
    <name evidence="1" type="ORF">IQ17_07444</name>
</gene>
<protein>
    <submittedName>
        <fullName evidence="1">Uncharacterized protein</fullName>
    </submittedName>
</protein>
<accession>A0A562K866</accession>
<name>A0A562K866_9BRAD</name>
<reference evidence="1 2" key="1">
    <citation type="journal article" date="2015" name="Stand. Genomic Sci.">
        <title>Genomic Encyclopedia of Bacterial and Archaeal Type Strains, Phase III: the genomes of soil and plant-associated and newly described type strains.</title>
        <authorList>
            <person name="Whitman W.B."/>
            <person name="Woyke T."/>
            <person name="Klenk H.P."/>
            <person name="Zhou Y."/>
            <person name="Lilburn T.G."/>
            <person name="Beck B.J."/>
            <person name="De Vos P."/>
            <person name="Vandamme P."/>
            <person name="Eisen J.A."/>
            <person name="Garrity G."/>
            <person name="Hugenholtz P."/>
            <person name="Kyrpides N.C."/>
        </authorList>
    </citation>
    <scope>NUCLEOTIDE SEQUENCE [LARGE SCALE GENOMIC DNA]</scope>
    <source>
        <strain evidence="1 2">CGMCC 1.10947</strain>
    </source>
</reference>
<proteinExistence type="predicted"/>
<evidence type="ECO:0000313" key="2">
    <source>
        <dbReference type="Proteomes" id="UP000317176"/>
    </source>
</evidence>
<comment type="caution">
    <text evidence="1">The sequence shown here is derived from an EMBL/GenBank/DDBJ whole genome shotgun (WGS) entry which is preliminary data.</text>
</comment>
<evidence type="ECO:0000313" key="1">
    <source>
        <dbReference type="EMBL" id="TWH91405.1"/>
    </source>
</evidence>
<sequence length="253" mass="27851">MQPRVCLSSSTFVSFSKASLSNTRTWPLDDEAAHAGIRDELQLIPSGRYSRGLWSLNKKEGFMAPSPIDNARSPESPTAHVWTQEDHDLFSEIMNEAGPSSSAAPEEAVDVSFAAPQRFSHGSQIAPDSMVDRLFHRGLLPDSDQPTMTYEIQGHRYTAGLDECNRVLLVHNPAEDQVLGAGRAGVPDFGAFFAENRRYGRPLPQQWATPALIDKLREEGFMPTANSPTTIHLNGRAYKAELAEGGFVKLTRV</sequence>
<dbReference type="RefSeq" id="WP_233465590.1">
    <property type="nucleotide sequence ID" value="NZ_JBIYEK010000001.1"/>
</dbReference>
<keyword evidence="2" id="KW-1185">Reference proteome</keyword>
<organism evidence="1 2">
    <name type="scientific">Bradyrhizobium daqingense</name>
    <dbReference type="NCBI Taxonomy" id="993502"/>
    <lineage>
        <taxon>Bacteria</taxon>
        <taxon>Pseudomonadati</taxon>
        <taxon>Pseudomonadota</taxon>
        <taxon>Alphaproteobacteria</taxon>
        <taxon>Hyphomicrobiales</taxon>
        <taxon>Nitrobacteraceae</taxon>
        <taxon>Bradyrhizobium</taxon>
    </lineage>
</organism>
<dbReference type="EMBL" id="VLKL01000070">
    <property type="protein sequence ID" value="TWH91405.1"/>
    <property type="molecule type" value="Genomic_DNA"/>
</dbReference>
<dbReference type="Proteomes" id="UP000317176">
    <property type="component" value="Unassembled WGS sequence"/>
</dbReference>
<dbReference type="GeneID" id="46489037"/>
<dbReference type="AlphaFoldDB" id="A0A562K866"/>